<name>A0A7R9A457_9CRUS</name>
<feature type="domain" description="WASH complex subunit 7 central" evidence="2">
    <location>
        <begin position="850"/>
        <end position="1073"/>
    </location>
</feature>
<dbReference type="PANTHER" id="PTHR31409:SF0">
    <property type="entry name" value="WASH COMPLEX SUBUNIT 4"/>
    <property type="match status" value="1"/>
</dbReference>
<evidence type="ECO:0000259" key="3">
    <source>
        <dbReference type="Pfam" id="PF14745"/>
    </source>
</evidence>
<evidence type="ECO:0000256" key="1">
    <source>
        <dbReference type="SAM" id="MobiDB-lite"/>
    </source>
</evidence>
<dbReference type="OrthoDB" id="10261210at2759"/>
<evidence type="ECO:0000313" key="5">
    <source>
        <dbReference type="EMBL" id="CAD7242191.1"/>
    </source>
</evidence>
<dbReference type="InterPro" id="IPR028282">
    <property type="entry name" value="WASH-7_central"/>
</dbReference>
<keyword evidence="6" id="KW-1185">Reference proteome</keyword>
<evidence type="ECO:0000313" key="6">
    <source>
        <dbReference type="Proteomes" id="UP000677054"/>
    </source>
</evidence>
<dbReference type="Proteomes" id="UP000677054">
    <property type="component" value="Unassembled WGS sequence"/>
</dbReference>
<dbReference type="PANTHER" id="PTHR31409">
    <property type="entry name" value="WASH COMPLEX SUBUNIT 4"/>
    <property type="match status" value="1"/>
</dbReference>
<dbReference type="AlphaFoldDB" id="A0A7R9A457"/>
<feature type="domain" description="WASH complex subunit 4 N-terminal" evidence="3">
    <location>
        <begin position="541"/>
        <end position="655"/>
    </location>
</feature>
<proteinExistence type="predicted"/>
<dbReference type="Pfam" id="PF14744">
    <property type="entry name" value="WASH-7_mid"/>
    <property type="match status" value="2"/>
</dbReference>
<evidence type="ECO:0000259" key="2">
    <source>
        <dbReference type="Pfam" id="PF14744"/>
    </source>
</evidence>
<reference evidence="5" key="1">
    <citation type="submission" date="2020-11" db="EMBL/GenBank/DDBJ databases">
        <authorList>
            <person name="Tran Van P."/>
        </authorList>
    </citation>
    <scope>NUCLEOTIDE SEQUENCE</scope>
</reference>
<gene>
    <name evidence="5" type="ORF">DSTB1V02_LOCUS2162</name>
</gene>
<dbReference type="EMBL" id="LR899747">
    <property type="protein sequence ID" value="CAD7242191.1"/>
    <property type="molecule type" value="Genomic_DNA"/>
</dbReference>
<dbReference type="InterPro" id="IPR027307">
    <property type="entry name" value="WASH7"/>
</dbReference>
<dbReference type="InterPro" id="IPR028191">
    <property type="entry name" value="WASH-4_N"/>
</dbReference>
<dbReference type="GO" id="GO:0016197">
    <property type="term" value="P:endosomal transport"/>
    <property type="evidence" value="ECO:0007669"/>
    <property type="project" value="TreeGrafter"/>
</dbReference>
<evidence type="ECO:0008006" key="7">
    <source>
        <dbReference type="Google" id="ProtNLM"/>
    </source>
</evidence>
<feature type="domain" description="WASH complex subunit 4 N-terminal" evidence="3">
    <location>
        <begin position="30"/>
        <end position="372"/>
    </location>
</feature>
<accession>A0A7R9A457</accession>
<protein>
    <recommendedName>
        <fullName evidence="7">WASH complex subunit 7</fullName>
    </recommendedName>
</protein>
<dbReference type="GO" id="GO:0071203">
    <property type="term" value="C:WASH complex"/>
    <property type="evidence" value="ECO:0007669"/>
    <property type="project" value="InterPro"/>
</dbReference>
<dbReference type="InterPro" id="IPR028283">
    <property type="entry name" value="WASH-7_C"/>
</dbReference>
<organism evidence="5">
    <name type="scientific">Darwinula stevensoni</name>
    <dbReference type="NCBI Taxonomy" id="69355"/>
    <lineage>
        <taxon>Eukaryota</taxon>
        <taxon>Metazoa</taxon>
        <taxon>Ecdysozoa</taxon>
        <taxon>Arthropoda</taxon>
        <taxon>Crustacea</taxon>
        <taxon>Oligostraca</taxon>
        <taxon>Ostracoda</taxon>
        <taxon>Podocopa</taxon>
        <taxon>Podocopida</taxon>
        <taxon>Darwinulocopina</taxon>
        <taxon>Darwinuloidea</taxon>
        <taxon>Darwinulidae</taxon>
        <taxon>Darwinula</taxon>
    </lineage>
</organism>
<evidence type="ECO:0000259" key="4">
    <source>
        <dbReference type="Pfam" id="PF14746"/>
    </source>
</evidence>
<feature type="domain" description="WASH complex subunit 7 central" evidence="2">
    <location>
        <begin position="705"/>
        <end position="827"/>
    </location>
</feature>
<dbReference type="Pfam" id="PF14745">
    <property type="entry name" value="WASH-4_N"/>
    <property type="match status" value="2"/>
</dbReference>
<sequence length="1276" mass="145661">MITVSENGPDWKESDGNTRLAGEVQVKRYGEFLNGYTTQLREIQHALHGYSKGAWDISLDPISLQVCPKLPLIIATHKGFCDLRQKTDFYGSFLLYGEGFDGTEAEAQVMMGHMIKPLQDLSGFINRCYQVLQNFLLQLVALYNLEKEASKVMDVSDVHFYTVFESIGELLVIFVTLDGILSSIPLFREHWNLYKQMVKSVQSDASTFGASEEQLSSFHDVLSNLDSALFRETILQGCFGAVSSPEFSCPNLAKEFQESIRFIVARMEASIGSGWEGDSGHQVVQVAALQTLHLVLFRNSGDKKLFRQVWDLYRKIPAVVLYGNVVWCLDDFLAKYMGGLVKDFDRRGAANFRTSFLQSKNASLSKDAHVYSLQPMTKMSVLALCHVIELIKTIEGTYHRHAVLLARSVHHLVQHLQHLALTMISSAKKRKSGEKKQFSSQQLDVISALQLNEDVVNRPLTPRAKLVLQLALEVAAQGRTFREEEMENLKSTLQPLSMISALNMHVKEVCDCSFLYWHRSVILPIYLTNVFENPGEVHLLHVVNWIMKMEKLSVQDPGKLKLDDVKRRCNTFLQGLLFAHTLSQTVKTMMNLHVMLGQPMTKMSVLALCHVIELIKTIEGTYHRHAVLLARSVHHLVQHLQHLALTMISSAKHPIKLFFLLESLPSLPGRTFREEEMENLKSTLQPLCMISALNMHVKEVCDCSFLYWHRSVILPIYLTNVFENPGEVHLLHSMFDALEDSALLLSLVRHQADPQFLLRTFEKQIVKSFMEHIVDPLCADIETDLRLETHSHLTIGDRNPFHIGMRDRSILLAIRPIRFFHHFLSIQGLYQASELSSNEGECSLNRELHPSGHVEHYLDKVFYNHTTVALHDWKTYGEMRSVAQRKYGLFTVEAHLPSQTLDQGLDILEIVRNIHVFVSKYVYNLNTQVFVERTSNNKHLNTISIRHLANSIRTHGTGIMNTTVNFTYQFLRKKFYIFSQFLFDDHIKSRLLKDLRYFRDSKEALNGKYPFDRAEKFHRGIRKLGLTPDGLSFLDQFRLLITHVGNAMGFVRLIRSGGLNSCSKAARFIPDLEGIISFQELLPDESSISAECKEARKQLDDVINDISRNFSEGTRYFQLLVDAFAPAFRDAKNAHLKNFHVIVPALTVNYVEYFVATKEKMAKKNKDGAVFTDDGFAMGIAYILRLLAQYEDFDSLHWFQAVQEKYEAERLEASKGKGTSVPKNVSPLGNSDDDKLQQTVQLTLKRLDQFQKEFQLLDFNLKSARIFFHGGASTNK</sequence>
<dbReference type="GO" id="GO:0007032">
    <property type="term" value="P:endosome organization"/>
    <property type="evidence" value="ECO:0007669"/>
    <property type="project" value="TreeGrafter"/>
</dbReference>
<dbReference type="EMBL" id="CAJPEV010000230">
    <property type="protein sequence ID" value="CAG0882697.1"/>
    <property type="molecule type" value="Genomic_DNA"/>
</dbReference>
<dbReference type="Pfam" id="PF14746">
    <property type="entry name" value="WASH-7_C"/>
    <property type="match status" value="1"/>
</dbReference>
<dbReference type="GO" id="GO:0005768">
    <property type="term" value="C:endosome"/>
    <property type="evidence" value="ECO:0007669"/>
    <property type="project" value="TreeGrafter"/>
</dbReference>
<feature type="region of interest" description="Disordered" evidence="1">
    <location>
        <begin position="1213"/>
        <end position="1234"/>
    </location>
</feature>
<feature type="domain" description="WASH complex subunit 7 C-terminal" evidence="4">
    <location>
        <begin position="1093"/>
        <end position="1269"/>
    </location>
</feature>